<evidence type="ECO:0000313" key="3">
    <source>
        <dbReference type="Proteomes" id="UP000314294"/>
    </source>
</evidence>
<feature type="region of interest" description="Disordered" evidence="1">
    <location>
        <begin position="36"/>
        <end position="83"/>
    </location>
</feature>
<dbReference type="EMBL" id="SRLO01000411">
    <property type="protein sequence ID" value="TNN57164.1"/>
    <property type="molecule type" value="Genomic_DNA"/>
</dbReference>
<accession>A0A4Z2GX41</accession>
<name>A0A4Z2GX41_9TELE</name>
<evidence type="ECO:0000256" key="1">
    <source>
        <dbReference type="SAM" id="MobiDB-lite"/>
    </source>
</evidence>
<proteinExistence type="predicted"/>
<protein>
    <submittedName>
        <fullName evidence="2">Uncharacterized protein</fullName>
    </submittedName>
</protein>
<comment type="caution">
    <text evidence="2">The sequence shown here is derived from an EMBL/GenBank/DDBJ whole genome shotgun (WGS) entry which is preliminary data.</text>
</comment>
<sequence length="119" mass="12548">MTPLHRHVKVVTSGRGGGGKEAATLGLFVRVAAARRPVSSRVSKRSNEEKYTGTRWANGRRAESSTSEPTGGAGARSGVRLDINTRPVTDSAVPFWTGNEALSPMLAHSLPSGMCPDTC</sequence>
<keyword evidence="3" id="KW-1185">Reference proteome</keyword>
<dbReference type="Proteomes" id="UP000314294">
    <property type="component" value="Unassembled WGS sequence"/>
</dbReference>
<organism evidence="2 3">
    <name type="scientific">Liparis tanakae</name>
    <name type="common">Tanaka's snailfish</name>
    <dbReference type="NCBI Taxonomy" id="230148"/>
    <lineage>
        <taxon>Eukaryota</taxon>
        <taxon>Metazoa</taxon>
        <taxon>Chordata</taxon>
        <taxon>Craniata</taxon>
        <taxon>Vertebrata</taxon>
        <taxon>Euteleostomi</taxon>
        <taxon>Actinopterygii</taxon>
        <taxon>Neopterygii</taxon>
        <taxon>Teleostei</taxon>
        <taxon>Neoteleostei</taxon>
        <taxon>Acanthomorphata</taxon>
        <taxon>Eupercaria</taxon>
        <taxon>Perciformes</taxon>
        <taxon>Cottioidei</taxon>
        <taxon>Cottales</taxon>
        <taxon>Liparidae</taxon>
        <taxon>Liparis</taxon>
    </lineage>
</organism>
<dbReference type="AlphaFoldDB" id="A0A4Z2GX41"/>
<evidence type="ECO:0000313" key="2">
    <source>
        <dbReference type="EMBL" id="TNN57164.1"/>
    </source>
</evidence>
<reference evidence="2 3" key="1">
    <citation type="submission" date="2019-03" db="EMBL/GenBank/DDBJ databases">
        <title>First draft genome of Liparis tanakae, snailfish: a comprehensive survey of snailfish specific genes.</title>
        <authorList>
            <person name="Kim W."/>
            <person name="Song I."/>
            <person name="Jeong J.-H."/>
            <person name="Kim D."/>
            <person name="Kim S."/>
            <person name="Ryu S."/>
            <person name="Song J.Y."/>
            <person name="Lee S.K."/>
        </authorList>
    </citation>
    <scope>NUCLEOTIDE SEQUENCE [LARGE SCALE GENOMIC DNA]</scope>
    <source>
        <tissue evidence="2">Muscle</tissue>
    </source>
</reference>
<gene>
    <name evidence="2" type="ORF">EYF80_032594</name>
</gene>
<feature type="region of interest" description="Disordered" evidence="1">
    <location>
        <begin position="1"/>
        <end position="21"/>
    </location>
</feature>